<reference evidence="1 2" key="1">
    <citation type="journal article" date="2019" name="Int. J. Syst. Evol. Microbiol.">
        <title>The Global Catalogue of Microorganisms (GCM) 10K type strain sequencing project: providing services to taxonomists for standard genome sequencing and annotation.</title>
        <authorList>
            <consortium name="The Broad Institute Genomics Platform"/>
            <consortium name="The Broad Institute Genome Sequencing Center for Infectious Disease"/>
            <person name="Wu L."/>
            <person name="Ma J."/>
        </authorList>
    </citation>
    <scope>NUCLEOTIDE SEQUENCE [LARGE SCALE GENOMIC DNA]</scope>
    <source>
        <strain evidence="1 2">JCM 15313</strain>
    </source>
</reference>
<accession>A0ABN2T2U0</accession>
<name>A0ABN2T2U0_9ACTN</name>
<dbReference type="Proteomes" id="UP001501585">
    <property type="component" value="Unassembled WGS sequence"/>
</dbReference>
<dbReference type="EMBL" id="BAAAPC010000009">
    <property type="protein sequence ID" value="GAA1996518.1"/>
    <property type="molecule type" value="Genomic_DNA"/>
</dbReference>
<evidence type="ECO:0000313" key="2">
    <source>
        <dbReference type="Proteomes" id="UP001501585"/>
    </source>
</evidence>
<evidence type="ECO:0000313" key="1">
    <source>
        <dbReference type="EMBL" id="GAA1996518.1"/>
    </source>
</evidence>
<proteinExistence type="predicted"/>
<protein>
    <submittedName>
        <fullName evidence="1">Uncharacterized protein</fullName>
    </submittedName>
</protein>
<keyword evidence="2" id="KW-1185">Reference proteome</keyword>
<sequence>MGSYVEDTMVSPPSGVNAERLAELRSQVEPAAVSRQEACAFAAASQDVAYDPDDAMLFSDNMDAGIVAVASSSDPVHTAFGRAMFDGAEINEERFFRAVRRYCSQGEARN</sequence>
<dbReference type="RefSeq" id="WP_344162260.1">
    <property type="nucleotide sequence ID" value="NZ_BAAAPC010000009.1"/>
</dbReference>
<organism evidence="1 2">
    <name type="scientific">Nocardiopsis rhodophaea</name>
    <dbReference type="NCBI Taxonomy" id="280238"/>
    <lineage>
        <taxon>Bacteria</taxon>
        <taxon>Bacillati</taxon>
        <taxon>Actinomycetota</taxon>
        <taxon>Actinomycetes</taxon>
        <taxon>Streptosporangiales</taxon>
        <taxon>Nocardiopsidaceae</taxon>
        <taxon>Nocardiopsis</taxon>
    </lineage>
</organism>
<gene>
    <name evidence="1" type="ORF">GCM10009799_24120</name>
</gene>
<comment type="caution">
    <text evidence="1">The sequence shown here is derived from an EMBL/GenBank/DDBJ whole genome shotgun (WGS) entry which is preliminary data.</text>
</comment>